<sequence length="420" mass="46506">MNLDHIYREQFGRAVATTARLIGDIGLAEDAVHDAFADALRTWHDRGLPDNPGAWITTAARNRALDRLRRESLRGRKESDAAMVAPRPVDDETPPVADDRLRLIFTCCHPALTPQARVTLTLRLVCGLRTTEIARAFMQPEGTVAQRLTRAKAKIRIAGIPLRVPPPHLLPERLTDVLACIYLVFAEGYSATAGDQMVRPELCAEAVRLGRLLCELMPDEGEAHALLALMLLNDSRRGERSGPTGELLTLEEQDRSRWDPASIDEGMSRLRSAAALGRGPYLAQAAIAAAHARAPSFQRTDWRVIVGAYDDLMTWSASPAVRLNRAVAVGFLRGFEVGLAELDEVAADHRVAEGHTLAAARADLLRRLGRTSDAAVQYRLAISRVRNDQTRRYLQRRLDELPDGADPRDQRQIQSRDPAR</sequence>
<keyword evidence="5" id="KW-0804">Transcription</keyword>
<dbReference type="GO" id="GO:0006352">
    <property type="term" value="P:DNA-templated transcription initiation"/>
    <property type="evidence" value="ECO:0007669"/>
    <property type="project" value="InterPro"/>
</dbReference>
<dbReference type="PANTHER" id="PTHR47756">
    <property type="entry name" value="BLL6612 PROTEIN-RELATED"/>
    <property type="match status" value="1"/>
</dbReference>
<dbReference type="NCBIfam" id="TIGR02937">
    <property type="entry name" value="sigma70-ECF"/>
    <property type="match status" value="1"/>
</dbReference>
<dbReference type="InterPro" id="IPR036388">
    <property type="entry name" value="WH-like_DNA-bd_sf"/>
</dbReference>
<organism evidence="10 11">
    <name type="scientific">Mycolicibacterium hippocampi</name>
    <dbReference type="NCBI Taxonomy" id="659824"/>
    <lineage>
        <taxon>Bacteria</taxon>
        <taxon>Bacillati</taxon>
        <taxon>Actinomycetota</taxon>
        <taxon>Actinomycetes</taxon>
        <taxon>Mycobacteriales</taxon>
        <taxon>Mycobacteriaceae</taxon>
        <taxon>Mycolicibacterium</taxon>
    </lineage>
</organism>
<comment type="caution">
    <text evidence="10">The sequence shown here is derived from an EMBL/GenBank/DDBJ whole genome shotgun (WGS) entry which is preliminary data.</text>
</comment>
<feature type="domain" description="RNA polymerase sigma factor 70 region 4 type 2" evidence="8">
    <location>
        <begin position="104"/>
        <end position="155"/>
    </location>
</feature>
<dbReference type="InterPro" id="IPR007627">
    <property type="entry name" value="RNA_pol_sigma70_r2"/>
</dbReference>
<keyword evidence="4" id="KW-0238">DNA-binding</keyword>
<evidence type="ECO:0000313" key="11">
    <source>
        <dbReference type="Proteomes" id="UP000465304"/>
    </source>
</evidence>
<dbReference type="SUPFAM" id="SSF88659">
    <property type="entry name" value="Sigma3 and sigma4 domains of RNA polymerase sigma factors"/>
    <property type="match status" value="1"/>
</dbReference>
<keyword evidence="3" id="KW-0731">Sigma factor</keyword>
<comment type="similarity">
    <text evidence="1">Belongs to the sigma-70 factor family. ECF subfamily.</text>
</comment>
<dbReference type="InterPro" id="IPR014284">
    <property type="entry name" value="RNA_pol_sigma-70_dom"/>
</dbReference>
<dbReference type="Pfam" id="PF08281">
    <property type="entry name" value="Sigma70_r4_2"/>
    <property type="match status" value="1"/>
</dbReference>
<dbReference type="Pfam" id="PF20239">
    <property type="entry name" value="DUF6596"/>
    <property type="match status" value="1"/>
</dbReference>
<feature type="region of interest" description="Disordered" evidence="6">
    <location>
        <begin position="398"/>
        <end position="420"/>
    </location>
</feature>
<dbReference type="Pfam" id="PF04542">
    <property type="entry name" value="Sigma70_r2"/>
    <property type="match status" value="1"/>
</dbReference>
<evidence type="ECO:0000256" key="2">
    <source>
        <dbReference type="ARBA" id="ARBA00023015"/>
    </source>
</evidence>
<dbReference type="Gene3D" id="1.10.10.10">
    <property type="entry name" value="Winged helix-like DNA-binding domain superfamily/Winged helix DNA-binding domain"/>
    <property type="match status" value="1"/>
</dbReference>
<dbReference type="InterPro" id="IPR013249">
    <property type="entry name" value="RNA_pol_sigma70_r4_t2"/>
</dbReference>
<dbReference type="InterPro" id="IPR013325">
    <property type="entry name" value="RNA_pol_sigma_r2"/>
</dbReference>
<keyword evidence="2" id="KW-0805">Transcription regulation</keyword>
<dbReference type="GO" id="GO:0016987">
    <property type="term" value="F:sigma factor activity"/>
    <property type="evidence" value="ECO:0007669"/>
    <property type="project" value="UniProtKB-KW"/>
</dbReference>
<dbReference type="RefSeq" id="WP_163892064.1">
    <property type="nucleotide sequence ID" value="NZ_BLLB01000002.1"/>
</dbReference>
<evidence type="ECO:0000259" key="9">
    <source>
        <dbReference type="Pfam" id="PF20239"/>
    </source>
</evidence>
<evidence type="ECO:0000256" key="5">
    <source>
        <dbReference type="ARBA" id="ARBA00023163"/>
    </source>
</evidence>
<evidence type="ECO:0000256" key="3">
    <source>
        <dbReference type="ARBA" id="ARBA00023082"/>
    </source>
</evidence>
<evidence type="ECO:0000256" key="1">
    <source>
        <dbReference type="ARBA" id="ARBA00010641"/>
    </source>
</evidence>
<evidence type="ECO:0000259" key="7">
    <source>
        <dbReference type="Pfam" id="PF04542"/>
    </source>
</evidence>
<name>A0A7I9ZSW7_9MYCO</name>
<dbReference type="Gene3D" id="1.10.1740.10">
    <property type="match status" value="1"/>
</dbReference>
<dbReference type="PANTHER" id="PTHR47756:SF2">
    <property type="entry name" value="BLL6612 PROTEIN"/>
    <property type="match status" value="1"/>
</dbReference>
<evidence type="ECO:0000313" key="10">
    <source>
        <dbReference type="EMBL" id="GFH03939.1"/>
    </source>
</evidence>
<dbReference type="AlphaFoldDB" id="A0A7I9ZSW7"/>
<dbReference type="EMBL" id="BLLB01000002">
    <property type="protein sequence ID" value="GFH03939.1"/>
    <property type="molecule type" value="Genomic_DNA"/>
</dbReference>
<dbReference type="GO" id="GO:0003677">
    <property type="term" value="F:DNA binding"/>
    <property type="evidence" value="ECO:0007669"/>
    <property type="project" value="UniProtKB-KW"/>
</dbReference>
<keyword evidence="11" id="KW-1185">Reference proteome</keyword>
<evidence type="ECO:0000256" key="6">
    <source>
        <dbReference type="SAM" id="MobiDB-lite"/>
    </source>
</evidence>
<dbReference type="SUPFAM" id="SSF88946">
    <property type="entry name" value="Sigma2 domain of RNA polymerase sigma factors"/>
    <property type="match status" value="1"/>
</dbReference>
<dbReference type="InterPro" id="IPR046531">
    <property type="entry name" value="DUF6596"/>
</dbReference>
<accession>A0A7I9ZSW7</accession>
<feature type="domain" description="RNA polymerase sigma-70 region 2" evidence="7">
    <location>
        <begin position="15"/>
        <end position="72"/>
    </location>
</feature>
<evidence type="ECO:0000259" key="8">
    <source>
        <dbReference type="Pfam" id="PF08281"/>
    </source>
</evidence>
<dbReference type="Proteomes" id="UP000465304">
    <property type="component" value="Unassembled WGS sequence"/>
</dbReference>
<protein>
    <submittedName>
        <fullName evidence="10">RNA polymerase subunit sigma-24</fullName>
    </submittedName>
</protein>
<dbReference type="InterPro" id="IPR013324">
    <property type="entry name" value="RNA_pol_sigma_r3/r4-like"/>
</dbReference>
<feature type="domain" description="DUF6596" evidence="9">
    <location>
        <begin position="173"/>
        <end position="274"/>
    </location>
</feature>
<evidence type="ECO:0000256" key="4">
    <source>
        <dbReference type="ARBA" id="ARBA00023125"/>
    </source>
</evidence>
<gene>
    <name evidence="10" type="ORF">MHIP_44220</name>
</gene>
<feature type="compositionally biased region" description="Basic and acidic residues" evidence="6">
    <location>
        <begin position="398"/>
        <end position="411"/>
    </location>
</feature>
<proteinExistence type="inferred from homology"/>
<reference evidence="10 11" key="1">
    <citation type="journal article" date="2019" name="Emerg. Microbes Infect.">
        <title>Comprehensive subspecies identification of 175 nontuberculous mycobacteria species based on 7547 genomic profiles.</title>
        <authorList>
            <person name="Matsumoto Y."/>
            <person name="Kinjo T."/>
            <person name="Motooka D."/>
            <person name="Nabeya D."/>
            <person name="Jung N."/>
            <person name="Uechi K."/>
            <person name="Horii T."/>
            <person name="Iida T."/>
            <person name="Fujita J."/>
            <person name="Nakamura S."/>
        </authorList>
    </citation>
    <scope>NUCLEOTIDE SEQUENCE [LARGE SCALE GENOMIC DNA]</scope>
    <source>
        <strain evidence="10 11">JCM 30996</strain>
    </source>
</reference>